<evidence type="ECO:0000259" key="3">
    <source>
        <dbReference type="PROSITE" id="PS50405"/>
    </source>
</evidence>
<dbReference type="CDD" id="cd03056">
    <property type="entry name" value="GST_N_4"/>
    <property type="match status" value="1"/>
</dbReference>
<evidence type="ECO:0000313" key="4">
    <source>
        <dbReference type="EMBL" id="MCP8900042.1"/>
    </source>
</evidence>
<dbReference type="AlphaFoldDB" id="A0A9X2KUA3"/>
<reference evidence="4" key="1">
    <citation type="submission" date="2022-05" db="EMBL/GenBank/DDBJ databases">
        <authorList>
            <person name="Sun H.-N."/>
        </authorList>
    </citation>
    <scope>NUCLEOTIDE SEQUENCE</scope>
    <source>
        <strain evidence="4">HB14</strain>
    </source>
</reference>
<comment type="similarity">
    <text evidence="1">Belongs to the GST superfamily.</text>
</comment>
<evidence type="ECO:0000256" key="1">
    <source>
        <dbReference type="RuleBase" id="RU003494"/>
    </source>
</evidence>
<dbReference type="PROSITE" id="PS50405">
    <property type="entry name" value="GST_CTER"/>
    <property type="match status" value="1"/>
</dbReference>
<dbReference type="RefSeq" id="WP_253968332.1">
    <property type="nucleotide sequence ID" value="NZ_JAMFTH010000003.1"/>
</dbReference>
<proteinExistence type="inferred from homology"/>
<dbReference type="EMBL" id="JAMFTH010000003">
    <property type="protein sequence ID" value="MCP8900042.1"/>
    <property type="molecule type" value="Genomic_DNA"/>
</dbReference>
<accession>A0A9X2KUA3</accession>
<evidence type="ECO:0000313" key="5">
    <source>
        <dbReference type="Proteomes" id="UP001139319"/>
    </source>
</evidence>
<name>A0A9X2KUA3_9GAMM</name>
<gene>
    <name evidence="4" type="ORF">M6D89_12100</name>
</gene>
<dbReference type="InterPro" id="IPR036249">
    <property type="entry name" value="Thioredoxin-like_sf"/>
</dbReference>
<dbReference type="InterPro" id="IPR040079">
    <property type="entry name" value="Glutathione_S-Trfase"/>
</dbReference>
<dbReference type="PROSITE" id="PS50404">
    <property type="entry name" value="GST_NTER"/>
    <property type="match status" value="1"/>
</dbReference>
<protein>
    <submittedName>
        <fullName evidence="4">Glutathione S-transferase family protein</fullName>
    </submittedName>
</protein>
<dbReference type="PANTHER" id="PTHR44051">
    <property type="entry name" value="GLUTATHIONE S-TRANSFERASE-RELATED"/>
    <property type="match status" value="1"/>
</dbReference>
<keyword evidence="5" id="KW-1185">Reference proteome</keyword>
<dbReference type="Gene3D" id="3.40.30.10">
    <property type="entry name" value="Glutaredoxin"/>
    <property type="match status" value="1"/>
</dbReference>
<dbReference type="SFLD" id="SFLDS00019">
    <property type="entry name" value="Glutathione_Transferase_(cytos"/>
    <property type="match status" value="1"/>
</dbReference>
<dbReference type="Pfam" id="PF02798">
    <property type="entry name" value="GST_N"/>
    <property type="match status" value="1"/>
</dbReference>
<organism evidence="4 5">
    <name type="scientific">Gilvimarinus xylanilyticus</name>
    <dbReference type="NCBI Taxonomy" id="2944139"/>
    <lineage>
        <taxon>Bacteria</taxon>
        <taxon>Pseudomonadati</taxon>
        <taxon>Pseudomonadota</taxon>
        <taxon>Gammaproteobacteria</taxon>
        <taxon>Cellvibrionales</taxon>
        <taxon>Cellvibrionaceae</taxon>
        <taxon>Gilvimarinus</taxon>
    </lineage>
</organism>
<dbReference type="PANTHER" id="PTHR44051:SF2">
    <property type="entry name" value="HYPOTHETICAL GLUTATHIONE S-TRANSFERASE LIKE PROTEIN"/>
    <property type="match status" value="1"/>
</dbReference>
<dbReference type="SUPFAM" id="SSF52833">
    <property type="entry name" value="Thioredoxin-like"/>
    <property type="match status" value="1"/>
</dbReference>
<dbReference type="InterPro" id="IPR004046">
    <property type="entry name" value="GST_C"/>
</dbReference>
<reference evidence="4" key="2">
    <citation type="submission" date="2023-01" db="EMBL/GenBank/DDBJ databases">
        <title>Gilvimarinus xylanilyticus HB14 isolated from Caulerpa lentillifera aquaculture base in Hainan, China.</title>
        <authorList>
            <person name="Zhang Y.-J."/>
        </authorList>
    </citation>
    <scope>NUCLEOTIDE SEQUENCE</scope>
    <source>
        <strain evidence="4">HB14</strain>
    </source>
</reference>
<dbReference type="SFLD" id="SFLDG00358">
    <property type="entry name" value="Main_(cytGST)"/>
    <property type="match status" value="1"/>
</dbReference>
<dbReference type="Pfam" id="PF00043">
    <property type="entry name" value="GST_C"/>
    <property type="match status" value="1"/>
</dbReference>
<comment type="caution">
    <text evidence="4">The sequence shown here is derived from an EMBL/GenBank/DDBJ whole genome shotgun (WGS) entry which is preliminary data.</text>
</comment>
<dbReference type="InterPro" id="IPR036282">
    <property type="entry name" value="Glutathione-S-Trfase_C_sf"/>
</dbReference>
<dbReference type="InterPro" id="IPR010987">
    <property type="entry name" value="Glutathione-S-Trfase_C-like"/>
</dbReference>
<evidence type="ECO:0000259" key="2">
    <source>
        <dbReference type="PROSITE" id="PS50404"/>
    </source>
</evidence>
<dbReference type="SFLD" id="SFLDG01151">
    <property type="entry name" value="Main.2:_Nu-like"/>
    <property type="match status" value="1"/>
</dbReference>
<dbReference type="Gene3D" id="1.20.1050.10">
    <property type="match status" value="1"/>
</dbReference>
<sequence>MHTLFQFHPSGNCYKLRLAMRQLGVSFRIKEINILKGESRTPEFLAINPNGRVPVLQVGDRYLPESNAALWYLAQQTHLLPDDSFSQAQVLQWMLFEQYSHEPNIATLRYWQSLANIDTSELIQTINTKRQAGYQALEVMERHLAERDYFVGEQYSIADITLYAYTHVAHEGGFDLKGFPGICRWLVAVASQPGFVSLAD</sequence>
<feature type="domain" description="GST C-terminal" evidence="3">
    <location>
        <begin position="83"/>
        <end position="200"/>
    </location>
</feature>
<feature type="domain" description="GST N-terminal" evidence="2">
    <location>
        <begin position="1"/>
        <end position="81"/>
    </location>
</feature>
<dbReference type="SUPFAM" id="SSF47616">
    <property type="entry name" value="GST C-terminal domain-like"/>
    <property type="match status" value="1"/>
</dbReference>
<dbReference type="Proteomes" id="UP001139319">
    <property type="component" value="Unassembled WGS sequence"/>
</dbReference>
<dbReference type="InterPro" id="IPR004045">
    <property type="entry name" value="Glutathione_S-Trfase_N"/>
</dbReference>